<dbReference type="Pfam" id="PF07686">
    <property type="entry name" value="V-set"/>
    <property type="match status" value="1"/>
</dbReference>
<dbReference type="Proteomes" id="UP001346869">
    <property type="component" value="Unassembled WGS sequence"/>
</dbReference>
<dbReference type="Gene3D" id="2.60.40.10">
    <property type="entry name" value="Immunoglobulins"/>
    <property type="match status" value="1"/>
</dbReference>
<gene>
    <name evidence="2" type="ORF">PBY51_008103</name>
</gene>
<evidence type="ECO:0000259" key="1">
    <source>
        <dbReference type="PROSITE" id="PS50835"/>
    </source>
</evidence>
<dbReference type="EMBL" id="JAUZQC010000017">
    <property type="protein sequence ID" value="KAK5856514.1"/>
    <property type="molecule type" value="Genomic_DNA"/>
</dbReference>
<sequence length="197" mass="22129">MMKGMSLSSDVSTRLVFGWVSIIWFISGIAVSQMLNLKTVSPVAARCGENVTLTCNVSSSSEIEIKFFAWNAGNKSLCTKDGPHDDPKVKCEYIYGRQLQTLTLTLLNVMPIDQGAYSCKLRSNYGPAFHKTDVKVQDCLETSGHNINESRAECWFNGVYPVGTVHWSQGEVNFTAPAFNQKEKMDHQGRNYLWFRN</sequence>
<dbReference type="SUPFAM" id="SSF48726">
    <property type="entry name" value="Immunoglobulin"/>
    <property type="match status" value="1"/>
</dbReference>
<protein>
    <recommendedName>
        <fullName evidence="1">Ig-like domain-containing protein</fullName>
    </recommendedName>
</protein>
<name>A0AAN8AHT1_ELEMC</name>
<proteinExistence type="predicted"/>
<dbReference type="InterPro" id="IPR007110">
    <property type="entry name" value="Ig-like_dom"/>
</dbReference>
<dbReference type="InterPro" id="IPR013106">
    <property type="entry name" value="Ig_V-set"/>
</dbReference>
<dbReference type="InterPro" id="IPR036179">
    <property type="entry name" value="Ig-like_dom_sf"/>
</dbReference>
<accession>A0AAN8AHT1</accession>
<dbReference type="SMART" id="SM00409">
    <property type="entry name" value="IG"/>
    <property type="match status" value="1"/>
</dbReference>
<dbReference type="InterPro" id="IPR013783">
    <property type="entry name" value="Ig-like_fold"/>
</dbReference>
<organism evidence="2 3">
    <name type="scientific">Eleginops maclovinus</name>
    <name type="common">Patagonian blennie</name>
    <name type="synonym">Eleginus maclovinus</name>
    <dbReference type="NCBI Taxonomy" id="56733"/>
    <lineage>
        <taxon>Eukaryota</taxon>
        <taxon>Metazoa</taxon>
        <taxon>Chordata</taxon>
        <taxon>Craniata</taxon>
        <taxon>Vertebrata</taxon>
        <taxon>Euteleostomi</taxon>
        <taxon>Actinopterygii</taxon>
        <taxon>Neopterygii</taxon>
        <taxon>Teleostei</taxon>
        <taxon>Neoteleostei</taxon>
        <taxon>Acanthomorphata</taxon>
        <taxon>Eupercaria</taxon>
        <taxon>Perciformes</taxon>
        <taxon>Notothenioidei</taxon>
        <taxon>Eleginopidae</taxon>
        <taxon>Eleginops</taxon>
    </lineage>
</organism>
<comment type="caution">
    <text evidence="2">The sequence shown here is derived from an EMBL/GenBank/DDBJ whole genome shotgun (WGS) entry which is preliminary data.</text>
</comment>
<feature type="domain" description="Ig-like" evidence="1">
    <location>
        <begin position="48"/>
        <end position="137"/>
    </location>
</feature>
<evidence type="ECO:0000313" key="2">
    <source>
        <dbReference type="EMBL" id="KAK5856514.1"/>
    </source>
</evidence>
<keyword evidence="3" id="KW-1185">Reference proteome</keyword>
<dbReference type="PROSITE" id="PS50835">
    <property type="entry name" value="IG_LIKE"/>
    <property type="match status" value="1"/>
</dbReference>
<reference evidence="2 3" key="1">
    <citation type="journal article" date="2023" name="Genes (Basel)">
        <title>Chromosome-Level Genome Assembly and Circadian Gene Repertoire of the Patagonia Blennie Eleginops maclovinus-The Closest Ancestral Proxy of Antarctic Cryonotothenioids.</title>
        <authorList>
            <person name="Cheng C.C."/>
            <person name="Rivera-Colon A.G."/>
            <person name="Minhas B.F."/>
            <person name="Wilson L."/>
            <person name="Rayamajhi N."/>
            <person name="Vargas-Chacoff L."/>
            <person name="Catchen J.M."/>
        </authorList>
    </citation>
    <scope>NUCLEOTIDE SEQUENCE [LARGE SCALE GENOMIC DNA]</scope>
    <source>
        <strain evidence="2">JMC-PN-2008</strain>
    </source>
</reference>
<evidence type="ECO:0000313" key="3">
    <source>
        <dbReference type="Proteomes" id="UP001346869"/>
    </source>
</evidence>
<dbReference type="AlphaFoldDB" id="A0AAN8AHT1"/>
<dbReference type="InterPro" id="IPR003599">
    <property type="entry name" value="Ig_sub"/>
</dbReference>
<reference evidence="2 3" key="2">
    <citation type="journal article" date="2023" name="Mol. Biol. Evol.">
        <title>Genomics of Secondarily Temperate Adaptation in the Only Non-Antarctic Icefish.</title>
        <authorList>
            <person name="Rivera-Colon A.G."/>
            <person name="Rayamajhi N."/>
            <person name="Minhas B.F."/>
            <person name="Madrigal G."/>
            <person name="Bilyk K.T."/>
            <person name="Yoon V."/>
            <person name="Hune M."/>
            <person name="Gregory S."/>
            <person name="Cheng C.H.C."/>
            <person name="Catchen J.M."/>
        </authorList>
    </citation>
    <scope>NUCLEOTIDE SEQUENCE [LARGE SCALE GENOMIC DNA]</scope>
    <source>
        <strain evidence="2">JMC-PN-2008</strain>
    </source>
</reference>